<organism evidence="1 2">
    <name type="scientific">Hyaloscypha variabilis (strain UAMH 11265 / GT02V1 / F)</name>
    <name type="common">Meliniomyces variabilis</name>
    <dbReference type="NCBI Taxonomy" id="1149755"/>
    <lineage>
        <taxon>Eukaryota</taxon>
        <taxon>Fungi</taxon>
        <taxon>Dikarya</taxon>
        <taxon>Ascomycota</taxon>
        <taxon>Pezizomycotina</taxon>
        <taxon>Leotiomycetes</taxon>
        <taxon>Helotiales</taxon>
        <taxon>Hyaloscyphaceae</taxon>
        <taxon>Hyaloscypha</taxon>
        <taxon>Hyaloscypha variabilis</taxon>
    </lineage>
</organism>
<protein>
    <submittedName>
        <fullName evidence="1">Uncharacterized protein</fullName>
    </submittedName>
</protein>
<dbReference type="Proteomes" id="UP000235786">
    <property type="component" value="Unassembled WGS sequence"/>
</dbReference>
<proteinExistence type="predicted"/>
<evidence type="ECO:0000313" key="2">
    <source>
        <dbReference type="Proteomes" id="UP000235786"/>
    </source>
</evidence>
<keyword evidence="2" id="KW-1185">Reference proteome</keyword>
<sequence length="184" mass="20336">MNHDPPRLRGTSKRPLQPTSITNPLSLCSSRVSLSVLCPLSCVCKTTILLLSKIPHLSVYAVSSNLSNLFEIACLHRTVRILVHLPPEQIAYEKALTVPPPPRSCLGAGQQHSNVLQPSTRNEIVLPMEFLAKSLACLLYVPALYNKWRSYVDVDLTVSRLLFRPEALDRVCEEGCVLGPGNHC</sequence>
<evidence type="ECO:0000313" key="1">
    <source>
        <dbReference type="EMBL" id="PMD37349.1"/>
    </source>
</evidence>
<name>A0A2J6RFR4_HYAVF</name>
<gene>
    <name evidence="1" type="ORF">L207DRAFT_74685</name>
</gene>
<accession>A0A2J6RFR4</accession>
<dbReference type="AlphaFoldDB" id="A0A2J6RFR4"/>
<reference evidence="1 2" key="1">
    <citation type="submission" date="2016-04" db="EMBL/GenBank/DDBJ databases">
        <title>A degradative enzymes factory behind the ericoid mycorrhizal symbiosis.</title>
        <authorList>
            <consortium name="DOE Joint Genome Institute"/>
            <person name="Martino E."/>
            <person name="Morin E."/>
            <person name="Grelet G."/>
            <person name="Kuo A."/>
            <person name="Kohler A."/>
            <person name="Daghino S."/>
            <person name="Barry K."/>
            <person name="Choi C."/>
            <person name="Cichocki N."/>
            <person name="Clum A."/>
            <person name="Copeland A."/>
            <person name="Hainaut M."/>
            <person name="Haridas S."/>
            <person name="Labutti K."/>
            <person name="Lindquist E."/>
            <person name="Lipzen A."/>
            <person name="Khouja H.-R."/>
            <person name="Murat C."/>
            <person name="Ohm R."/>
            <person name="Olson A."/>
            <person name="Spatafora J."/>
            <person name="Veneault-Fourrey C."/>
            <person name="Henrissat B."/>
            <person name="Grigoriev I."/>
            <person name="Martin F."/>
            <person name="Perotto S."/>
        </authorList>
    </citation>
    <scope>NUCLEOTIDE SEQUENCE [LARGE SCALE GENOMIC DNA]</scope>
    <source>
        <strain evidence="1 2">F</strain>
    </source>
</reference>
<dbReference type="EMBL" id="KZ613949">
    <property type="protein sequence ID" value="PMD37349.1"/>
    <property type="molecule type" value="Genomic_DNA"/>
</dbReference>